<evidence type="ECO:0008006" key="4">
    <source>
        <dbReference type="Google" id="ProtNLM"/>
    </source>
</evidence>
<dbReference type="AlphaFoldDB" id="A0A2K3PMU9"/>
<comment type="similarity">
    <text evidence="1">Belongs to the LOR family.</text>
</comment>
<dbReference type="Proteomes" id="UP000236291">
    <property type="component" value="Unassembled WGS sequence"/>
</dbReference>
<evidence type="ECO:0000256" key="1">
    <source>
        <dbReference type="ARBA" id="ARBA00005437"/>
    </source>
</evidence>
<dbReference type="InterPro" id="IPR025659">
    <property type="entry name" value="Tubby-like_C"/>
</dbReference>
<dbReference type="PANTHER" id="PTHR31087">
    <property type="match status" value="1"/>
</dbReference>
<name>A0A2K3PMU9_TRIPR</name>
<dbReference type="EMBL" id="ASHM01008668">
    <property type="protein sequence ID" value="PNY16612.1"/>
    <property type="molecule type" value="Genomic_DNA"/>
</dbReference>
<dbReference type="Gene3D" id="2.40.160.200">
    <property type="entry name" value="LURP1-related"/>
    <property type="match status" value="1"/>
</dbReference>
<organism evidence="2 3">
    <name type="scientific">Trifolium pratense</name>
    <name type="common">Red clover</name>
    <dbReference type="NCBI Taxonomy" id="57577"/>
    <lineage>
        <taxon>Eukaryota</taxon>
        <taxon>Viridiplantae</taxon>
        <taxon>Streptophyta</taxon>
        <taxon>Embryophyta</taxon>
        <taxon>Tracheophyta</taxon>
        <taxon>Spermatophyta</taxon>
        <taxon>Magnoliopsida</taxon>
        <taxon>eudicotyledons</taxon>
        <taxon>Gunneridae</taxon>
        <taxon>Pentapetalae</taxon>
        <taxon>rosids</taxon>
        <taxon>fabids</taxon>
        <taxon>Fabales</taxon>
        <taxon>Fabaceae</taxon>
        <taxon>Papilionoideae</taxon>
        <taxon>50 kb inversion clade</taxon>
        <taxon>NPAAA clade</taxon>
        <taxon>Hologalegina</taxon>
        <taxon>IRL clade</taxon>
        <taxon>Trifolieae</taxon>
        <taxon>Trifolium</taxon>
    </lineage>
</organism>
<dbReference type="PANTHER" id="PTHR31087:SF160">
    <property type="entry name" value="PROTEIN LURP-ONE-RELATED 1-RELATED"/>
    <property type="match status" value="1"/>
</dbReference>
<reference evidence="2 3" key="2">
    <citation type="journal article" date="2017" name="Front. Plant Sci.">
        <title>Gene Classification and Mining of Molecular Markers Useful in Red Clover (Trifolium pratense) Breeding.</title>
        <authorList>
            <person name="Istvanek J."/>
            <person name="Dluhosova J."/>
            <person name="Dluhos P."/>
            <person name="Patkova L."/>
            <person name="Nedelnik J."/>
            <person name="Repkova J."/>
        </authorList>
    </citation>
    <scope>NUCLEOTIDE SEQUENCE [LARGE SCALE GENOMIC DNA]</scope>
    <source>
        <strain evidence="3">cv. Tatra</strain>
        <tissue evidence="2">Young leaves</tissue>
    </source>
</reference>
<sequence>MANQHPPLSTTAIINPQYCAPATHAIDLIITKEKTLRDNFTVKDINDNIVFTVKSSLVTFVTPRQHRFLFDANGNPILHLRRSLLAADDSWKAYRGESSEPKDLIFTRKRSSLIQLRTKLNVFLANNNTEICDFTVKANLSGQSWNVHIGESNNVVAQINKKHGTMVSREKFMPSQGSPQGSPRGSALVQKIRQIFELDWKFIVHHSYRKVNQCTNVLANIDCSLADGSRFFETSY</sequence>
<proteinExistence type="inferred from homology"/>
<evidence type="ECO:0000313" key="2">
    <source>
        <dbReference type="EMBL" id="PNY16612.1"/>
    </source>
</evidence>
<accession>A0A2K3PMU9</accession>
<dbReference type="STRING" id="57577.A0A2K3PMU9"/>
<dbReference type="Pfam" id="PF04525">
    <property type="entry name" value="LOR"/>
    <property type="match status" value="1"/>
</dbReference>
<dbReference type="InterPro" id="IPR007612">
    <property type="entry name" value="LOR"/>
</dbReference>
<protein>
    <recommendedName>
        <fullName evidence="4">Protein LURP-one-related 15-like</fullName>
    </recommendedName>
</protein>
<reference evidence="2 3" key="1">
    <citation type="journal article" date="2014" name="Am. J. Bot.">
        <title>Genome assembly and annotation for red clover (Trifolium pratense; Fabaceae).</title>
        <authorList>
            <person name="Istvanek J."/>
            <person name="Jaros M."/>
            <person name="Krenek A."/>
            <person name="Repkova J."/>
        </authorList>
    </citation>
    <scope>NUCLEOTIDE SEQUENCE [LARGE SCALE GENOMIC DNA]</scope>
    <source>
        <strain evidence="3">cv. Tatra</strain>
        <tissue evidence="2">Young leaves</tissue>
    </source>
</reference>
<dbReference type="SUPFAM" id="SSF54518">
    <property type="entry name" value="Tubby C-terminal domain-like"/>
    <property type="match status" value="1"/>
</dbReference>
<evidence type="ECO:0000313" key="3">
    <source>
        <dbReference type="Proteomes" id="UP000236291"/>
    </source>
</evidence>
<dbReference type="InterPro" id="IPR038595">
    <property type="entry name" value="LOR_sf"/>
</dbReference>
<comment type="caution">
    <text evidence="2">The sequence shown here is derived from an EMBL/GenBank/DDBJ whole genome shotgun (WGS) entry which is preliminary data.</text>
</comment>
<gene>
    <name evidence="2" type="ORF">L195_g013337</name>
</gene>